<evidence type="ECO:0000256" key="1">
    <source>
        <dbReference type="SAM" id="SignalP"/>
    </source>
</evidence>
<dbReference type="Proteomes" id="UP001595530">
    <property type="component" value="Unassembled WGS sequence"/>
</dbReference>
<feature type="signal peptide" evidence="1">
    <location>
        <begin position="1"/>
        <end position="21"/>
    </location>
</feature>
<comment type="caution">
    <text evidence="2">The sequence shown here is derived from an EMBL/GenBank/DDBJ whole genome shotgun (WGS) entry which is preliminary data.</text>
</comment>
<keyword evidence="1" id="KW-0732">Signal</keyword>
<sequence length="206" mass="22915">MPQLFTRLLLAALTLSSSCFAADLPSEALKILTAKYPNVELKRISDVSFGDLNNDGIKDICFILSELGENGSYERLVVLAGRADGTFALFSQSDTWAAHMRRLIYTSIEKGSIFLNDSSVGYTEFEGTRYQFKIIQGRLKLIGTVHTQGTIGSDDESKSSVNLVTNKIVNVTVEDKKRKESFSRMQGHYDIYLEDFSFATISGKLN</sequence>
<evidence type="ECO:0000313" key="3">
    <source>
        <dbReference type="Proteomes" id="UP001595530"/>
    </source>
</evidence>
<dbReference type="EMBL" id="JBHRTP010000015">
    <property type="protein sequence ID" value="MFC3107456.1"/>
    <property type="molecule type" value="Genomic_DNA"/>
</dbReference>
<feature type="chain" id="PRO_5045849478" evidence="1">
    <location>
        <begin position="22"/>
        <end position="206"/>
    </location>
</feature>
<keyword evidence="3" id="KW-1185">Reference proteome</keyword>
<evidence type="ECO:0000313" key="2">
    <source>
        <dbReference type="EMBL" id="MFC3107456.1"/>
    </source>
</evidence>
<dbReference type="InterPro" id="IPR028994">
    <property type="entry name" value="Integrin_alpha_N"/>
</dbReference>
<protein>
    <submittedName>
        <fullName evidence="2">Uncharacterized protein</fullName>
    </submittedName>
</protein>
<gene>
    <name evidence="2" type="ORF">ACFOFO_05700</name>
</gene>
<dbReference type="SUPFAM" id="SSF69318">
    <property type="entry name" value="Integrin alpha N-terminal domain"/>
    <property type="match status" value="1"/>
</dbReference>
<accession>A0ABV7EZR7</accession>
<dbReference type="PROSITE" id="PS51257">
    <property type="entry name" value="PROKAR_LIPOPROTEIN"/>
    <property type="match status" value="1"/>
</dbReference>
<dbReference type="RefSeq" id="WP_390322404.1">
    <property type="nucleotide sequence ID" value="NZ_JBHRTP010000015.1"/>
</dbReference>
<organism evidence="2 3">
    <name type="scientific">Undibacterium arcticum</name>
    <dbReference type="NCBI Taxonomy" id="1762892"/>
    <lineage>
        <taxon>Bacteria</taxon>
        <taxon>Pseudomonadati</taxon>
        <taxon>Pseudomonadota</taxon>
        <taxon>Betaproteobacteria</taxon>
        <taxon>Burkholderiales</taxon>
        <taxon>Oxalobacteraceae</taxon>
        <taxon>Undibacterium</taxon>
    </lineage>
</organism>
<proteinExistence type="predicted"/>
<reference evidence="3" key="1">
    <citation type="journal article" date="2019" name="Int. J. Syst. Evol. Microbiol.">
        <title>The Global Catalogue of Microorganisms (GCM) 10K type strain sequencing project: providing services to taxonomists for standard genome sequencing and annotation.</title>
        <authorList>
            <consortium name="The Broad Institute Genomics Platform"/>
            <consortium name="The Broad Institute Genome Sequencing Center for Infectious Disease"/>
            <person name="Wu L."/>
            <person name="Ma J."/>
        </authorList>
    </citation>
    <scope>NUCLEOTIDE SEQUENCE [LARGE SCALE GENOMIC DNA]</scope>
    <source>
        <strain evidence="3">KCTC 42986</strain>
    </source>
</reference>
<name>A0ABV7EZR7_9BURK</name>